<dbReference type="EMBL" id="MU003513">
    <property type="protein sequence ID" value="KAF2469076.1"/>
    <property type="molecule type" value="Genomic_DNA"/>
</dbReference>
<gene>
    <name evidence="1" type="ORF">BDR25DRAFT_356844</name>
</gene>
<evidence type="ECO:0000313" key="2">
    <source>
        <dbReference type="Proteomes" id="UP000799755"/>
    </source>
</evidence>
<keyword evidence="2" id="KW-1185">Reference proteome</keyword>
<organism evidence="1 2">
    <name type="scientific">Lindgomyces ingoldianus</name>
    <dbReference type="NCBI Taxonomy" id="673940"/>
    <lineage>
        <taxon>Eukaryota</taxon>
        <taxon>Fungi</taxon>
        <taxon>Dikarya</taxon>
        <taxon>Ascomycota</taxon>
        <taxon>Pezizomycotina</taxon>
        <taxon>Dothideomycetes</taxon>
        <taxon>Pleosporomycetidae</taxon>
        <taxon>Pleosporales</taxon>
        <taxon>Lindgomycetaceae</taxon>
        <taxon>Lindgomyces</taxon>
    </lineage>
</organism>
<proteinExistence type="predicted"/>
<dbReference type="Proteomes" id="UP000799755">
    <property type="component" value="Unassembled WGS sequence"/>
</dbReference>
<evidence type="ECO:0000313" key="1">
    <source>
        <dbReference type="EMBL" id="KAF2469076.1"/>
    </source>
</evidence>
<comment type="caution">
    <text evidence="1">The sequence shown here is derived from an EMBL/GenBank/DDBJ whole genome shotgun (WGS) entry which is preliminary data.</text>
</comment>
<sequence length="235" mass="26906">MKLRQRAPDQSFYLSRPHQSLSELPRTLLRQGDINVKTGSQWIARPQIAIHENHCKDIVKHPVVSEHTPSPLLLDDIPHTTTTHNPANNNQYISLNSCSRISFLLLRRFHFLSPLFPLSFLPGVNLIVHIQSRLRESNNASSPTNFELRPEHKKTDGRLLLALLKMILALDMVIFVFAEGVLKFTDSGCSHSDWLSYSCCWGRDFSSLNSFCTSLTLDRRVSRSQPYVIRYNLPN</sequence>
<protein>
    <submittedName>
        <fullName evidence="1">Uncharacterized protein</fullName>
    </submittedName>
</protein>
<name>A0ACB6QQ81_9PLEO</name>
<reference evidence="1" key="1">
    <citation type="journal article" date="2020" name="Stud. Mycol.">
        <title>101 Dothideomycetes genomes: a test case for predicting lifestyles and emergence of pathogens.</title>
        <authorList>
            <person name="Haridas S."/>
            <person name="Albert R."/>
            <person name="Binder M."/>
            <person name="Bloem J."/>
            <person name="Labutti K."/>
            <person name="Salamov A."/>
            <person name="Andreopoulos B."/>
            <person name="Baker S."/>
            <person name="Barry K."/>
            <person name="Bills G."/>
            <person name="Bluhm B."/>
            <person name="Cannon C."/>
            <person name="Castanera R."/>
            <person name="Culley D."/>
            <person name="Daum C."/>
            <person name="Ezra D."/>
            <person name="Gonzalez J."/>
            <person name="Henrissat B."/>
            <person name="Kuo A."/>
            <person name="Liang C."/>
            <person name="Lipzen A."/>
            <person name="Lutzoni F."/>
            <person name="Magnuson J."/>
            <person name="Mondo S."/>
            <person name="Nolan M."/>
            <person name="Ohm R."/>
            <person name="Pangilinan J."/>
            <person name="Park H.-J."/>
            <person name="Ramirez L."/>
            <person name="Alfaro M."/>
            <person name="Sun H."/>
            <person name="Tritt A."/>
            <person name="Yoshinaga Y."/>
            <person name="Zwiers L.-H."/>
            <person name="Turgeon B."/>
            <person name="Goodwin S."/>
            <person name="Spatafora J."/>
            <person name="Crous P."/>
            <person name="Grigoriev I."/>
        </authorList>
    </citation>
    <scope>NUCLEOTIDE SEQUENCE</scope>
    <source>
        <strain evidence="1">ATCC 200398</strain>
    </source>
</reference>
<accession>A0ACB6QQ81</accession>